<accession>A0AAJ0FKF4</accession>
<dbReference type="EMBL" id="MU839012">
    <property type="protein sequence ID" value="KAK1766348.1"/>
    <property type="molecule type" value="Genomic_DNA"/>
</dbReference>
<dbReference type="Proteomes" id="UP001244011">
    <property type="component" value="Unassembled WGS sequence"/>
</dbReference>
<protein>
    <submittedName>
        <fullName evidence="1">Uncharacterized protein</fullName>
    </submittedName>
</protein>
<proteinExistence type="predicted"/>
<evidence type="ECO:0000313" key="2">
    <source>
        <dbReference type="Proteomes" id="UP001244011"/>
    </source>
</evidence>
<keyword evidence="2" id="KW-1185">Reference proteome</keyword>
<dbReference type="GeneID" id="85309324"/>
<reference evidence="1" key="1">
    <citation type="submission" date="2023-06" db="EMBL/GenBank/DDBJ databases">
        <title>Genome-scale phylogeny and comparative genomics of the fungal order Sordariales.</title>
        <authorList>
            <consortium name="Lawrence Berkeley National Laboratory"/>
            <person name="Hensen N."/>
            <person name="Bonometti L."/>
            <person name="Westerberg I."/>
            <person name="Brannstrom I.O."/>
            <person name="Guillou S."/>
            <person name="Cros-Aarteil S."/>
            <person name="Calhoun S."/>
            <person name="Haridas S."/>
            <person name="Kuo A."/>
            <person name="Mondo S."/>
            <person name="Pangilinan J."/>
            <person name="Riley R."/>
            <person name="Labutti K."/>
            <person name="Andreopoulos B."/>
            <person name="Lipzen A."/>
            <person name="Chen C."/>
            <person name="Yanf M."/>
            <person name="Daum C."/>
            <person name="Ng V."/>
            <person name="Clum A."/>
            <person name="Steindorff A."/>
            <person name="Ohm R."/>
            <person name="Martin F."/>
            <person name="Silar P."/>
            <person name="Natvig D."/>
            <person name="Lalanne C."/>
            <person name="Gautier V."/>
            <person name="Ament-Velasquez S.L."/>
            <person name="Kruys A."/>
            <person name="Hutchinson M.I."/>
            <person name="Powell A.J."/>
            <person name="Barry K."/>
            <person name="Miller A.N."/>
            <person name="Grigoriev I.V."/>
            <person name="Debuchy R."/>
            <person name="Gladieux P."/>
            <person name="Thoren M.H."/>
            <person name="Johannesson H."/>
        </authorList>
    </citation>
    <scope>NUCLEOTIDE SEQUENCE</scope>
    <source>
        <strain evidence="1">8032-3</strain>
    </source>
</reference>
<dbReference type="RefSeq" id="XP_060282561.1">
    <property type="nucleotide sequence ID" value="XM_060426137.1"/>
</dbReference>
<sequence>MTQVWCAQRIASLEGGRAIALPSDLSEISLESLDTRLRRLEHLALLTSPPPMLEPTWESLEYRLRQLIRKEILLPRVLQVPPLHQNADGEKSETNMRTLEVILHEISGRQGGGKKDNVANTFGDKGSPVSFVAISQQFCHAAGRKGIKSPDSIRDFDELYAFAVELSLEVQARPQATVPPPMARCGPGVGHGVRPGGMNNNNNTRAAKACCGCCSCACHGGNLRQFHVTHAPSRKRRYQRFAWLKRLWCFGSKKKDDDSSSTSSSTIHD</sequence>
<organism evidence="1 2">
    <name type="scientific">Phialemonium atrogriseum</name>
    <dbReference type="NCBI Taxonomy" id="1093897"/>
    <lineage>
        <taxon>Eukaryota</taxon>
        <taxon>Fungi</taxon>
        <taxon>Dikarya</taxon>
        <taxon>Ascomycota</taxon>
        <taxon>Pezizomycotina</taxon>
        <taxon>Sordariomycetes</taxon>
        <taxon>Sordariomycetidae</taxon>
        <taxon>Cephalothecales</taxon>
        <taxon>Cephalothecaceae</taxon>
        <taxon>Phialemonium</taxon>
    </lineage>
</organism>
<name>A0AAJ0FKF4_9PEZI</name>
<dbReference type="AlphaFoldDB" id="A0AAJ0FKF4"/>
<evidence type="ECO:0000313" key="1">
    <source>
        <dbReference type="EMBL" id="KAK1766348.1"/>
    </source>
</evidence>
<gene>
    <name evidence="1" type="ORF">QBC33DRAFT_516241</name>
</gene>
<comment type="caution">
    <text evidence="1">The sequence shown here is derived from an EMBL/GenBank/DDBJ whole genome shotgun (WGS) entry which is preliminary data.</text>
</comment>